<dbReference type="AlphaFoldDB" id="A0A9W8Y245"/>
<proteinExistence type="predicted"/>
<gene>
    <name evidence="2" type="ORF">N0V83_009197</name>
</gene>
<name>A0A9W8Y245_9PLEO</name>
<dbReference type="OrthoDB" id="3800972at2759"/>
<feature type="region of interest" description="Disordered" evidence="1">
    <location>
        <begin position="38"/>
        <end position="67"/>
    </location>
</feature>
<comment type="caution">
    <text evidence="2">The sequence shown here is derived from an EMBL/GenBank/DDBJ whole genome shotgun (WGS) entry which is preliminary data.</text>
</comment>
<feature type="compositionally biased region" description="Basic and acidic residues" evidence="1">
    <location>
        <begin position="244"/>
        <end position="253"/>
    </location>
</feature>
<keyword evidence="3" id="KW-1185">Reference proteome</keyword>
<evidence type="ECO:0000313" key="3">
    <source>
        <dbReference type="Proteomes" id="UP001140560"/>
    </source>
</evidence>
<organism evidence="2 3">
    <name type="scientific">Neocucurbitaria cava</name>
    <dbReference type="NCBI Taxonomy" id="798079"/>
    <lineage>
        <taxon>Eukaryota</taxon>
        <taxon>Fungi</taxon>
        <taxon>Dikarya</taxon>
        <taxon>Ascomycota</taxon>
        <taxon>Pezizomycotina</taxon>
        <taxon>Dothideomycetes</taxon>
        <taxon>Pleosporomycetidae</taxon>
        <taxon>Pleosporales</taxon>
        <taxon>Pleosporineae</taxon>
        <taxon>Cucurbitariaceae</taxon>
        <taxon>Neocucurbitaria</taxon>
    </lineage>
</organism>
<evidence type="ECO:0000256" key="1">
    <source>
        <dbReference type="SAM" id="MobiDB-lite"/>
    </source>
</evidence>
<sequence>MNAFNTSPTQGTNSGENRNEVDTVPILIITEKKTLPRNKATITNKSSYPLPLPAHTPHSPSGVTPRAQRASALMASRSLPLGTPLSILEGRVRNGQLLCYGLLANLLNSPFPVIPWAAVPSVRRVVDFSSTATKIDHNEKATDLVFWWYHENEQKLIPDWVIILDIVQCWYLKVPVPIQNAYNATWTIVPPSLPPAGGFAVGSGDYLPGATMPSHPMSTAAPSGYQSAYSLEHRDPSATQVFAKREAQDDKTNSNKKRQYLGSWLLPPPPSSTTPALPRESTNEMDQTDGSGFSHRSSGYSESLSRPTAPRVAVPHMSFHQNNASRMVQREEIPQAPLQAPRLLSRSDRKIVLRPKVTGRGTISSITNILYGAFPDMHYLPAEPRMAPYTGLPPWRDSPAGHALYALSMGRIRLLMDGQPFWHLELFPSRAYYSHLMSRGIRDAQAINRSKISKHKGAAEKWLGDLPHSSQSLVPHDSIDDNSRDHTHGHGRNCLHDSYLVDLARGLRELPTGSNATELTDAIAHALLHGHYKVMLSGFQAYLDRHQLRRASPPNIDEAVDKAEFLRIKPAIDLYWAGIKDDNNSRH</sequence>
<feature type="compositionally biased region" description="Polar residues" evidence="1">
    <location>
        <begin position="284"/>
        <end position="306"/>
    </location>
</feature>
<reference evidence="2" key="1">
    <citation type="submission" date="2022-10" db="EMBL/GenBank/DDBJ databases">
        <title>Tapping the CABI collections for fungal endophytes: first genome assemblies for Collariella, Neodidymelliopsis, Ascochyta clinopodiicola, Didymella pomorum, Didymosphaeria variabile, Neocosmospora piperis and Neocucurbitaria cava.</title>
        <authorList>
            <person name="Hill R."/>
        </authorList>
    </citation>
    <scope>NUCLEOTIDE SEQUENCE</scope>
    <source>
        <strain evidence="2">IMI 356814</strain>
    </source>
</reference>
<accession>A0A9W8Y245</accession>
<dbReference type="Proteomes" id="UP001140560">
    <property type="component" value="Unassembled WGS sequence"/>
</dbReference>
<protein>
    <submittedName>
        <fullName evidence="2">Uncharacterized protein</fullName>
    </submittedName>
</protein>
<feature type="region of interest" description="Disordered" evidence="1">
    <location>
        <begin position="244"/>
        <end position="308"/>
    </location>
</feature>
<dbReference type="EMBL" id="JAPEUY010000017">
    <property type="protein sequence ID" value="KAJ4364601.1"/>
    <property type="molecule type" value="Genomic_DNA"/>
</dbReference>
<evidence type="ECO:0000313" key="2">
    <source>
        <dbReference type="EMBL" id="KAJ4364601.1"/>
    </source>
</evidence>